<reference evidence="9 10" key="1">
    <citation type="submission" date="2020-08" db="EMBL/GenBank/DDBJ databases">
        <title>Plant Genome Project.</title>
        <authorList>
            <person name="Zhang R.-G."/>
        </authorList>
    </citation>
    <scope>NUCLEOTIDE SEQUENCE [LARGE SCALE GENOMIC DNA]</scope>
    <source>
        <tissue evidence="9">Rhizome</tissue>
    </source>
</reference>
<feature type="transmembrane region" description="Helical" evidence="7">
    <location>
        <begin position="20"/>
        <end position="40"/>
    </location>
</feature>
<dbReference type="SUPFAM" id="SSF49764">
    <property type="entry name" value="HSP20-like chaperones"/>
    <property type="match status" value="1"/>
</dbReference>
<dbReference type="GO" id="GO:0006952">
    <property type="term" value="P:defense response"/>
    <property type="evidence" value="ECO:0007669"/>
    <property type="project" value="UniProtKB-KW"/>
</dbReference>
<dbReference type="AlphaFoldDB" id="A0A8J5EMX8"/>
<name>A0A8J5EMX8_ZINOF</name>
<dbReference type="Proteomes" id="UP000734854">
    <property type="component" value="Unassembled WGS sequence"/>
</dbReference>
<organism evidence="9 10">
    <name type="scientific">Zingiber officinale</name>
    <name type="common">Ginger</name>
    <name type="synonym">Amomum zingiber</name>
    <dbReference type="NCBI Taxonomy" id="94328"/>
    <lineage>
        <taxon>Eukaryota</taxon>
        <taxon>Viridiplantae</taxon>
        <taxon>Streptophyta</taxon>
        <taxon>Embryophyta</taxon>
        <taxon>Tracheophyta</taxon>
        <taxon>Spermatophyta</taxon>
        <taxon>Magnoliopsida</taxon>
        <taxon>Liliopsida</taxon>
        <taxon>Zingiberales</taxon>
        <taxon>Zingiberaceae</taxon>
        <taxon>Zingiber</taxon>
    </lineage>
</organism>
<dbReference type="InterPro" id="IPR002068">
    <property type="entry name" value="A-crystallin/Hsp20_dom"/>
</dbReference>
<dbReference type="GO" id="GO:0034605">
    <property type="term" value="P:cellular response to heat"/>
    <property type="evidence" value="ECO:0007669"/>
    <property type="project" value="TreeGrafter"/>
</dbReference>
<gene>
    <name evidence="9" type="ORF">ZIOFF_074125</name>
</gene>
<dbReference type="PANTHER" id="PTHR43670">
    <property type="entry name" value="HEAT SHOCK PROTEIN 26"/>
    <property type="match status" value="1"/>
</dbReference>
<keyword evidence="7" id="KW-1133">Transmembrane helix</keyword>
<feature type="compositionally biased region" description="Basic and acidic residues" evidence="6">
    <location>
        <begin position="109"/>
        <end position="126"/>
    </location>
</feature>
<evidence type="ECO:0000256" key="7">
    <source>
        <dbReference type="SAM" id="Phobius"/>
    </source>
</evidence>
<feature type="compositionally biased region" description="Basic and acidic residues" evidence="6">
    <location>
        <begin position="146"/>
        <end position="160"/>
    </location>
</feature>
<keyword evidence="7" id="KW-0472">Membrane</keyword>
<dbReference type="CDD" id="cd06464">
    <property type="entry name" value="ACD_sHsps-like"/>
    <property type="match status" value="1"/>
</dbReference>
<evidence type="ECO:0000256" key="4">
    <source>
        <dbReference type="PROSITE-ProRule" id="PRU00285"/>
    </source>
</evidence>
<proteinExistence type="inferred from homology"/>
<evidence type="ECO:0000256" key="5">
    <source>
        <dbReference type="RuleBase" id="RU003616"/>
    </source>
</evidence>
<dbReference type="InterPro" id="IPR008978">
    <property type="entry name" value="HSP20-like_chaperone"/>
</dbReference>
<keyword evidence="3" id="KW-0611">Plant defense</keyword>
<evidence type="ECO:0000313" key="9">
    <source>
        <dbReference type="EMBL" id="KAG6469408.1"/>
    </source>
</evidence>
<evidence type="ECO:0000256" key="3">
    <source>
        <dbReference type="ARBA" id="ARBA00022821"/>
    </source>
</evidence>
<accession>A0A8J5EMX8</accession>
<comment type="similarity">
    <text evidence="4 5">Belongs to the small heat shock protein (HSP20) family.</text>
</comment>
<comment type="subcellular location">
    <subcellularLocation>
        <location evidence="1">Cell membrane</location>
        <topology evidence="1">Single-pass membrane protein</topology>
    </subcellularLocation>
</comment>
<evidence type="ECO:0000256" key="2">
    <source>
        <dbReference type="ARBA" id="ARBA00022475"/>
    </source>
</evidence>
<feature type="domain" description="SHSP" evidence="8">
    <location>
        <begin position="11"/>
        <end position="116"/>
    </location>
</feature>
<feature type="transmembrane region" description="Helical" evidence="7">
    <location>
        <begin position="178"/>
        <end position="199"/>
    </location>
</feature>
<comment type="caution">
    <text evidence="9">The sequence shown here is derived from an EMBL/GenBank/DDBJ whole genome shotgun (WGS) entry which is preliminary data.</text>
</comment>
<dbReference type="Gene3D" id="2.60.40.790">
    <property type="match status" value="1"/>
</dbReference>
<keyword evidence="2" id="KW-1003">Cell membrane</keyword>
<evidence type="ECO:0000259" key="8">
    <source>
        <dbReference type="PROSITE" id="PS01031"/>
    </source>
</evidence>
<dbReference type="Pfam" id="PF00011">
    <property type="entry name" value="HSP20"/>
    <property type="match status" value="1"/>
</dbReference>
<dbReference type="PANTHER" id="PTHR43670:SF129">
    <property type="entry name" value="HSP20_ALPHA CRYSTALLIN FAMILY PROTEIN, EXPRESSED"/>
    <property type="match status" value="1"/>
</dbReference>
<protein>
    <recommendedName>
        <fullName evidence="8">SHSP domain-containing protein</fullName>
    </recommendedName>
</protein>
<evidence type="ECO:0000256" key="6">
    <source>
        <dbReference type="SAM" id="MobiDB-lite"/>
    </source>
</evidence>
<feature type="region of interest" description="Disordered" evidence="6">
    <location>
        <begin position="104"/>
        <end position="160"/>
    </location>
</feature>
<keyword evidence="7" id="KW-0812">Transmembrane</keyword>
<dbReference type="PROSITE" id="PS01031">
    <property type="entry name" value="SHSP"/>
    <property type="match status" value="1"/>
</dbReference>
<evidence type="ECO:0000313" key="10">
    <source>
        <dbReference type="Proteomes" id="UP000734854"/>
    </source>
</evidence>
<dbReference type="EMBL" id="JACMSC010000022">
    <property type="protein sequence ID" value="KAG6469408.1"/>
    <property type="molecule type" value="Genomic_DNA"/>
</dbReference>
<dbReference type="GO" id="GO:0005886">
    <property type="term" value="C:plasma membrane"/>
    <property type="evidence" value="ECO:0007669"/>
    <property type="project" value="UniProtKB-SubCell"/>
</dbReference>
<evidence type="ECO:0000256" key="1">
    <source>
        <dbReference type="ARBA" id="ARBA00004162"/>
    </source>
</evidence>
<keyword evidence="10" id="KW-1185">Reference proteome</keyword>
<sequence>MKQSSLLLNSQAMHALYSFYLFFKYVLGHLSISLILRAGFRKEHISIRINDFGNLKITGERPLVGNRWSRFVKEFQVPDHCNASEIKAALENGLLRIELPKFGTQGDTARPEASPETRDDGRESGLRQRTKSRTTEPVGSIGQPLMEEKKKTEEKREEMAETGKKLQCEFRSRSRMTIIGILVIAALVGTGIYVCIINRSRE</sequence>